<evidence type="ECO:0000256" key="2">
    <source>
        <dbReference type="ARBA" id="ARBA00023163"/>
    </source>
</evidence>
<proteinExistence type="predicted"/>
<dbReference type="InterPro" id="IPR029442">
    <property type="entry name" value="GyrI-like"/>
</dbReference>
<dbReference type="InterPro" id="IPR010499">
    <property type="entry name" value="AraC_E-bd"/>
</dbReference>
<dbReference type="AlphaFoldDB" id="A0A261RI48"/>
<keyword evidence="1" id="KW-0805">Transcription regulation</keyword>
<dbReference type="InterPro" id="IPR018060">
    <property type="entry name" value="HTH_AraC"/>
</dbReference>
<protein>
    <recommendedName>
        <fullName evidence="3">HTH araC/xylS-type domain-containing protein</fullName>
    </recommendedName>
</protein>
<dbReference type="SMART" id="SM00871">
    <property type="entry name" value="AraC_E_bind"/>
    <property type="match status" value="1"/>
</dbReference>
<dbReference type="EMBL" id="NEVK01000003">
    <property type="protein sequence ID" value="OZI24601.1"/>
    <property type="molecule type" value="Genomic_DNA"/>
</dbReference>
<accession>A0A261RI48</accession>
<dbReference type="GO" id="GO:0043565">
    <property type="term" value="F:sequence-specific DNA binding"/>
    <property type="evidence" value="ECO:0007669"/>
    <property type="project" value="InterPro"/>
</dbReference>
<dbReference type="InterPro" id="IPR050908">
    <property type="entry name" value="SmbC-like"/>
</dbReference>
<dbReference type="Pfam" id="PF12833">
    <property type="entry name" value="HTH_18"/>
    <property type="match status" value="1"/>
</dbReference>
<dbReference type="GO" id="GO:0003700">
    <property type="term" value="F:DNA-binding transcription factor activity"/>
    <property type="evidence" value="ECO:0007669"/>
    <property type="project" value="InterPro"/>
</dbReference>
<dbReference type="Pfam" id="PF06445">
    <property type="entry name" value="GyrI-like"/>
    <property type="match status" value="1"/>
</dbReference>
<feature type="domain" description="HTH araC/xylS-type" evidence="3">
    <location>
        <begin position="14"/>
        <end position="112"/>
    </location>
</feature>
<evidence type="ECO:0000256" key="1">
    <source>
        <dbReference type="ARBA" id="ARBA00023015"/>
    </source>
</evidence>
<dbReference type="SUPFAM" id="SSF55136">
    <property type="entry name" value="Probable bacterial effector-binding domain"/>
    <property type="match status" value="1"/>
</dbReference>
<dbReference type="Gene3D" id="1.10.10.60">
    <property type="entry name" value="Homeodomain-like"/>
    <property type="match status" value="2"/>
</dbReference>
<dbReference type="SMART" id="SM00342">
    <property type="entry name" value="HTH_ARAC"/>
    <property type="match status" value="1"/>
</dbReference>
<organism evidence="4 5">
    <name type="scientific">Bordetella genomosp. 7</name>
    <dbReference type="NCBI Taxonomy" id="1416805"/>
    <lineage>
        <taxon>Bacteria</taxon>
        <taxon>Pseudomonadati</taxon>
        <taxon>Pseudomonadota</taxon>
        <taxon>Betaproteobacteria</taxon>
        <taxon>Burkholderiales</taxon>
        <taxon>Alcaligenaceae</taxon>
        <taxon>Bordetella</taxon>
    </lineage>
</organism>
<dbReference type="Gene3D" id="3.20.80.10">
    <property type="entry name" value="Regulatory factor, effector binding domain"/>
    <property type="match status" value="1"/>
</dbReference>
<dbReference type="InterPro" id="IPR009057">
    <property type="entry name" value="Homeodomain-like_sf"/>
</dbReference>
<keyword evidence="2" id="KW-0804">Transcription</keyword>
<evidence type="ECO:0000313" key="5">
    <source>
        <dbReference type="Proteomes" id="UP000216947"/>
    </source>
</evidence>
<dbReference type="RefSeq" id="WP_094796048.1">
    <property type="nucleotide sequence ID" value="NZ_NEVK01000003.1"/>
</dbReference>
<dbReference type="PROSITE" id="PS01124">
    <property type="entry name" value="HTH_ARAC_FAMILY_2"/>
    <property type="match status" value="1"/>
</dbReference>
<dbReference type="PANTHER" id="PTHR40055">
    <property type="entry name" value="TRANSCRIPTIONAL REGULATOR YGIV-RELATED"/>
    <property type="match status" value="1"/>
</dbReference>
<evidence type="ECO:0000313" key="4">
    <source>
        <dbReference type="EMBL" id="OZI24601.1"/>
    </source>
</evidence>
<dbReference type="InterPro" id="IPR011256">
    <property type="entry name" value="Reg_factor_effector_dom_sf"/>
</dbReference>
<dbReference type="SUPFAM" id="SSF46689">
    <property type="entry name" value="Homeodomain-like"/>
    <property type="match status" value="1"/>
</dbReference>
<sequence length="291" mass="33694">MDPRIQYCVTQIEQQILHGSTDHCVHDALIQELAQKIRVSRFHLTRLFLKDFQHSPRDYIHHNLMGRCALMVAHTRQPPFSIAIDMGFSSQQAFTRAFTRYWGIPPGQFRQAHAMYIAKINETAQQASSTWCMRENRARVTLREMPPARFWAVRYEGMSNQKHACWNDFYRLFANLGADKLTGPFFGLTYDTPMFVPMPFIRYYCGVQVPPGFGPKPRDAFEITLPGGRVATCENDCTAHDVSGLHANLLDHWLPRSGYSLRASCFAERFDTFPLNWDKTPHPVQLYCWIQ</sequence>
<name>A0A261RI48_9BORD</name>
<reference evidence="5" key="1">
    <citation type="submission" date="2017-05" db="EMBL/GenBank/DDBJ databases">
        <title>Complete and WGS of Bordetella genogroups.</title>
        <authorList>
            <person name="Spilker T."/>
            <person name="Lipuma J."/>
        </authorList>
    </citation>
    <scope>NUCLEOTIDE SEQUENCE [LARGE SCALE GENOMIC DNA]</scope>
    <source>
        <strain evidence="5">AU18089</strain>
    </source>
</reference>
<gene>
    <name evidence="4" type="ORF">CAL19_03580</name>
</gene>
<dbReference type="PANTHER" id="PTHR40055:SF1">
    <property type="entry name" value="TRANSCRIPTIONAL REGULATOR YGIV-RELATED"/>
    <property type="match status" value="1"/>
</dbReference>
<dbReference type="Proteomes" id="UP000216947">
    <property type="component" value="Unassembled WGS sequence"/>
</dbReference>
<evidence type="ECO:0000259" key="3">
    <source>
        <dbReference type="PROSITE" id="PS01124"/>
    </source>
</evidence>
<keyword evidence="5" id="KW-1185">Reference proteome</keyword>
<comment type="caution">
    <text evidence="4">The sequence shown here is derived from an EMBL/GenBank/DDBJ whole genome shotgun (WGS) entry which is preliminary data.</text>
</comment>